<protein>
    <submittedName>
        <fullName evidence="4">Putative cell adhesion molecule</fullName>
    </submittedName>
</protein>
<dbReference type="SUPFAM" id="SSF49265">
    <property type="entry name" value="Fibronectin type III"/>
    <property type="match status" value="5"/>
</dbReference>
<dbReference type="PANTHER" id="PTHR46708">
    <property type="entry name" value="TENASCIN"/>
    <property type="match status" value="1"/>
</dbReference>
<dbReference type="AlphaFoldDB" id="A0A1E1X848"/>
<feature type="non-terminal residue" evidence="4">
    <location>
        <position position="871"/>
    </location>
</feature>
<dbReference type="InterPro" id="IPR050991">
    <property type="entry name" value="ECM_Regulatory_Proteins"/>
</dbReference>
<feature type="domain" description="Fibronectin type-III" evidence="3">
    <location>
        <begin position="621"/>
        <end position="718"/>
    </location>
</feature>
<feature type="domain" description="Fibronectin type-III" evidence="3">
    <location>
        <begin position="50"/>
        <end position="145"/>
    </location>
</feature>
<dbReference type="PROSITE" id="PS50853">
    <property type="entry name" value="FN3"/>
    <property type="match status" value="5"/>
</dbReference>
<sequence length="871" mass="95853">MASMARLRPATCLLIACLLGSECIAAKAKGPRRRKPDLPIHGSTTSIIDPPAQLNADVLCVNEVKVAWTYDERKASEISQFDISLCTEDGSHCVNRTIPSGYRGFLYDNLKYSTTYQVNVRASADVGGVTLYSQPAHVGFTSYPEIPDLSDLTVTATSATSLKVQWSNKWNDNIKFTICAEETPCKTEAVSGVVLEHTFTGLEPSTAYSVSAQAEATANNQTCEGDIETKSATTLPLPAPRELNVSVSCDGNVHTTWKYPMEEFITGFIVELCNKTKSACHKDQLPPTSRETSYTVTEHNATFNITVWAYVDDEHTSDKARVDFTTYPELPELSGLTVNGVSTTALLAAWQDKWAGDIRFTICSTPTQCRNETATGSHQSHTLDGLHPNTTYTVSTKTAATLSNRTCFGPMQKRVASTFVITPGKVRNLKGKIVNGTLLEANWDAPEGEIKVTGYTVHCNDAVTHYNQSLDIGGGKESNHVSFTLHEIKATFNCSVLAFNNDTSGKKVYGPADGFKVTTNGIEAPKDVTLLAQTATSLTYTWSADPNATECEVEVHREDAYEKSFGRIEACGKSVNGTVMHNVTDLDPYTRYNVSIKNCRDTFCGEPFFAVSITNVAAPSEVRNFSYDIKKYVSVNFTWQAPEHPNGPLGGYILRIFDEDAQEMKLLNLRPTDTDTTVDLEDQFHLFNVSIDAFNYDNTTNATLYSSPSELKFETLGKGPMPPRPKAEDVKENSVLLAWEKPEDPRFNITAFEVKVAGQTPFTTKAHNVTIEHLNPWTKYDVNVSSCTNKTDCGQERHFDFKTDFGEPSAPQDFKAPSAGRRWMLVQWEKPKVFNGPLSGYNLTFSHGGSQTQAVTTQLSYNATDLVPGTD</sequence>
<keyword evidence="1" id="KW-0677">Repeat</keyword>
<organism evidence="4">
    <name type="scientific">Amblyomma aureolatum</name>
    <dbReference type="NCBI Taxonomy" id="187763"/>
    <lineage>
        <taxon>Eukaryota</taxon>
        <taxon>Metazoa</taxon>
        <taxon>Ecdysozoa</taxon>
        <taxon>Arthropoda</taxon>
        <taxon>Chelicerata</taxon>
        <taxon>Arachnida</taxon>
        <taxon>Acari</taxon>
        <taxon>Parasitiformes</taxon>
        <taxon>Ixodida</taxon>
        <taxon>Ixodoidea</taxon>
        <taxon>Ixodidae</taxon>
        <taxon>Amblyomminae</taxon>
        <taxon>Amblyomma</taxon>
    </lineage>
</organism>
<evidence type="ECO:0000313" key="4">
    <source>
        <dbReference type="EMBL" id="JAT95378.1"/>
    </source>
</evidence>
<dbReference type="InterPro" id="IPR036116">
    <property type="entry name" value="FN3_sf"/>
</dbReference>
<dbReference type="InterPro" id="IPR003961">
    <property type="entry name" value="FN3_dom"/>
</dbReference>
<accession>A0A1E1X848</accession>
<feature type="domain" description="Fibronectin type-III" evidence="3">
    <location>
        <begin position="148"/>
        <end position="237"/>
    </location>
</feature>
<keyword evidence="2" id="KW-0732">Signal</keyword>
<dbReference type="SMART" id="SM00060">
    <property type="entry name" value="FN3"/>
    <property type="match status" value="7"/>
</dbReference>
<evidence type="ECO:0000256" key="2">
    <source>
        <dbReference type="SAM" id="SignalP"/>
    </source>
</evidence>
<name>A0A1E1X848_9ACAR</name>
<dbReference type="PANTHER" id="PTHR46708:SF2">
    <property type="entry name" value="FIBRONECTIN TYPE-III DOMAIN-CONTAINING PROTEIN"/>
    <property type="match status" value="1"/>
</dbReference>
<dbReference type="Gene3D" id="2.60.40.10">
    <property type="entry name" value="Immunoglobulins"/>
    <property type="match status" value="8"/>
</dbReference>
<proteinExistence type="evidence at transcript level"/>
<feature type="chain" id="PRO_5009116057" evidence="2">
    <location>
        <begin position="29"/>
        <end position="871"/>
    </location>
</feature>
<dbReference type="EMBL" id="GFAC01003810">
    <property type="protein sequence ID" value="JAT95378.1"/>
    <property type="molecule type" value="mRNA"/>
</dbReference>
<evidence type="ECO:0000259" key="3">
    <source>
        <dbReference type="PROSITE" id="PS50853"/>
    </source>
</evidence>
<dbReference type="InterPro" id="IPR013783">
    <property type="entry name" value="Ig-like_fold"/>
</dbReference>
<dbReference type="CDD" id="cd00063">
    <property type="entry name" value="FN3"/>
    <property type="match status" value="6"/>
</dbReference>
<evidence type="ECO:0000256" key="1">
    <source>
        <dbReference type="ARBA" id="ARBA00022737"/>
    </source>
</evidence>
<reference evidence="4" key="1">
    <citation type="journal article" date="2017" name="Front. Cell. Infect. Microbiol.">
        <title>The Distinct Transcriptional Response of the Midgut of Amblyomma sculptum and Amblyomma aureolatum Ticks to Rickettsia rickettsii Correlates to Their Differences in Susceptibility to Infection.</title>
        <authorList>
            <person name="Martins L.A."/>
            <person name="Galletti M.F.B.M."/>
            <person name="Ribeiro J.M."/>
            <person name="Fujita A."/>
            <person name="Costa F.B."/>
            <person name="Labruna M.B."/>
            <person name="Daffre S."/>
            <person name="Fogaca A.C."/>
        </authorList>
    </citation>
    <scope>NUCLEOTIDE SEQUENCE</scope>
</reference>
<feature type="domain" description="Fibronectin type-III" evidence="3">
    <location>
        <begin position="719"/>
        <end position="819"/>
    </location>
</feature>
<dbReference type="Pfam" id="PF00041">
    <property type="entry name" value="fn3"/>
    <property type="match status" value="3"/>
</dbReference>
<feature type="signal peptide" evidence="2">
    <location>
        <begin position="1"/>
        <end position="28"/>
    </location>
</feature>
<feature type="domain" description="Fibronectin type-III" evidence="3">
    <location>
        <begin position="524"/>
        <end position="619"/>
    </location>
</feature>